<dbReference type="GO" id="GO:0000160">
    <property type="term" value="P:phosphorelay signal transduction system"/>
    <property type="evidence" value="ECO:0007669"/>
    <property type="project" value="UniProtKB-KW"/>
</dbReference>
<dbReference type="PROSITE" id="PS50110">
    <property type="entry name" value="RESPONSE_REGULATORY"/>
    <property type="match status" value="1"/>
</dbReference>
<evidence type="ECO:0000256" key="1">
    <source>
        <dbReference type="ARBA" id="ARBA00004496"/>
    </source>
</evidence>
<keyword evidence="4" id="KW-0902">Two-component regulatory system</keyword>
<dbReference type="Gene3D" id="3.40.50.2300">
    <property type="match status" value="1"/>
</dbReference>
<dbReference type="GO" id="GO:0005737">
    <property type="term" value="C:cytoplasm"/>
    <property type="evidence" value="ECO:0007669"/>
    <property type="project" value="UniProtKB-SubCell"/>
</dbReference>
<evidence type="ECO:0000256" key="7">
    <source>
        <dbReference type="ARBA" id="ARBA00023163"/>
    </source>
</evidence>
<dbReference type="SMART" id="SM00448">
    <property type="entry name" value="REC"/>
    <property type="match status" value="1"/>
</dbReference>
<dbReference type="InterPro" id="IPR011006">
    <property type="entry name" value="CheY-like_superfamily"/>
</dbReference>
<dbReference type="CDD" id="cd17536">
    <property type="entry name" value="REC_YesN-like"/>
    <property type="match status" value="1"/>
</dbReference>
<keyword evidence="6 11" id="KW-0238">DNA-binding</keyword>
<dbReference type="Pfam" id="PF00072">
    <property type="entry name" value="Response_reg"/>
    <property type="match status" value="1"/>
</dbReference>
<sequence>MSYHILIVDDEPIVRNGLRNFDWETYGFECVGACENGREALDWLSRNAADVVLTDIKMPGIDGVELSGLIRERYPDLLVILLTGYNEFAYAQQAIKTGVFDYLLKPAEDSDFEEVLAKCAHTLQEREMSKQMLSVLSHHFLLRNGLRESHLSEAARELVRRPALRREGPFRLVLVSSELEHPDPDACRRLERRNFARISNREWILLCPGEEIGTLQQWLADEEEPLNAGVSLLHDSDEEVPEAFAEANKALQLKFLNPEARLFQYADRHNASHDWEPVAAVIKKMMLVSNRINALNAGKIEEYLSDIMQELESRQIAEPHIRQLLLYLILSIESELAKASLLPDDQWTVAKEEWTALIRNADRFEGIKSVLAERMAQSIQALHDANTRVKDSAKLEEALAYIHVHYAGVLSLDLIADELQMHPNFFSKWFKDNKGINFIDYVTQYRIDKAKELLEHSELKAGEIAERTGIPDARYFGQVFKKHVGLTPTEYRALFK</sequence>
<dbReference type="InterPro" id="IPR018060">
    <property type="entry name" value="HTH_AraC"/>
</dbReference>
<evidence type="ECO:0000313" key="11">
    <source>
        <dbReference type="EMBL" id="GBG10568.1"/>
    </source>
</evidence>
<dbReference type="InterPro" id="IPR009057">
    <property type="entry name" value="Homeodomain-like_sf"/>
</dbReference>
<dbReference type="SMART" id="SM00342">
    <property type="entry name" value="HTH_ARAC"/>
    <property type="match status" value="1"/>
</dbReference>
<proteinExistence type="predicted"/>
<name>A0A2R5EZQ2_9BACL</name>
<keyword evidence="5" id="KW-0805">Transcription regulation</keyword>
<dbReference type="AlphaFoldDB" id="A0A2R5EZQ2"/>
<evidence type="ECO:0000313" key="12">
    <source>
        <dbReference type="Proteomes" id="UP000245202"/>
    </source>
</evidence>
<evidence type="ECO:0000259" key="10">
    <source>
        <dbReference type="PROSITE" id="PS50110"/>
    </source>
</evidence>
<evidence type="ECO:0000256" key="3">
    <source>
        <dbReference type="ARBA" id="ARBA00022553"/>
    </source>
</evidence>
<comment type="subcellular location">
    <subcellularLocation>
        <location evidence="1">Cytoplasm</location>
    </subcellularLocation>
</comment>
<dbReference type="EMBL" id="BDQX01000339">
    <property type="protein sequence ID" value="GBG10568.1"/>
    <property type="molecule type" value="Genomic_DNA"/>
</dbReference>
<protein>
    <submittedName>
        <fullName evidence="11">DNA-binding response regulator</fullName>
    </submittedName>
</protein>
<feature type="domain" description="HTH araC/xylS-type" evidence="9">
    <location>
        <begin position="396"/>
        <end position="494"/>
    </location>
</feature>
<evidence type="ECO:0000256" key="2">
    <source>
        <dbReference type="ARBA" id="ARBA00022490"/>
    </source>
</evidence>
<dbReference type="GO" id="GO:0003700">
    <property type="term" value="F:DNA-binding transcription factor activity"/>
    <property type="evidence" value="ECO:0007669"/>
    <property type="project" value="InterPro"/>
</dbReference>
<dbReference type="Proteomes" id="UP000245202">
    <property type="component" value="Unassembled WGS sequence"/>
</dbReference>
<comment type="caution">
    <text evidence="11">The sequence shown here is derived from an EMBL/GenBank/DDBJ whole genome shotgun (WGS) entry which is preliminary data.</text>
</comment>
<organism evidence="11 12">
    <name type="scientific">Paenibacillus agaridevorans</name>
    <dbReference type="NCBI Taxonomy" id="171404"/>
    <lineage>
        <taxon>Bacteria</taxon>
        <taxon>Bacillati</taxon>
        <taxon>Bacillota</taxon>
        <taxon>Bacilli</taxon>
        <taxon>Bacillales</taxon>
        <taxon>Paenibacillaceae</taxon>
        <taxon>Paenibacillus</taxon>
    </lineage>
</organism>
<gene>
    <name evidence="11" type="ORF">PAT3040_05315</name>
</gene>
<dbReference type="SUPFAM" id="SSF46689">
    <property type="entry name" value="Homeodomain-like"/>
    <property type="match status" value="2"/>
</dbReference>
<dbReference type="RefSeq" id="WP_181376846.1">
    <property type="nucleotide sequence ID" value="NZ_BDQX01000339.1"/>
</dbReference>
<reference evidence="11 12" key="1">
    <citation type="submission" date="2017-08" db="EMBL/GenBank/DDBJ databases">
        <title>Substantial Increase in Enzyme Production by Combined Drug-Resistance Mutations in Paenibacillus agaridevorans.</title>
        <authorList>
            <person name="Tanaka Y."/>
            <person name="Funane K."/>
            <person name="Hosaka T."/>
            <person name="Shiwa Y."/>
            <person name="Fujita N."/>
            <person name="Miyazaki T."/>
            <person name="Yoshikawa H."/>
            <person name="Murakami K."/>
            <person name="Kasahara K."/>
            <person name="Inaoka T."/>
            <person name="Hiraga Y."/>
            <person name="Ochi K."/>
        </authorList>
    </citation>
    <scope>NUCLEOTIDE SEQUENCE [LARGE SCALE GENOMIC DNA]</scope>
    <source>
        <strain evidence="11 12">T-3040</strain>
    </source>
</reference>
<dbReference type="PANTHER" id="PTHR42713">
    <property type="entry name" value="HISTIDINE KINASE-RELATED"/>
    <property type="match status" value="1"/>
</dbReference>
<dbReference type="InterPro" id="IPR051552">
    <property type="entry name" value="HptR"/>
</dbReference>
<feature type="domain" description="Response regulatory" evidence="10">
    <location>
        <begin position="4"/>
        <end position="120"/>
    </location>
</feature>
<dbReference type="GO" id="GO:0043565">
    <property type="term" value="F:sequence-specific DNA binding"/>
    <property type="evidence" value="ECO:0007669"/>
    <property type="project" value="InterPro"/>
</dbReference>
<keyword evidence="7" id="KW-0804">Transcription</keyword>
<evidence type="ECO:0000256" key="5">
    <source>
        <dbReference type="ARBA" id="ARBA00023015"/>
    </source>
</evidence>
<feature type="modified residue" description="4-aspartylphosphate" evidence="8">
    <location>
        <position position="55"/>
    </location>
</feature>
<evidence type="ECO:0000259" key="9">
    <source>
        <dbReference type="PROSITE" id="PS01124"/>
    </source>
</evidence>
<dbReference type="SUPFAM" id="SSF52172">
    <property type="entry name" value="CheY-like"/>
    <property type="match status" value="1"/>
</dbReference>
<accession>A0A2R5EZQ2</accession>
<keyword evidence="12" id="KW-1185">Reference proteome</keyword>
<dbReference type="PROSITE" id="PS01124">
    <property type="entry name" value="HTH_ARAC_FAMILY_2"/>
    <property type="match status" value="1"/>
</dbReference>
<keyword evidence="2" id="KW-0963">Cytoplasm</keyword>
<evidence type="ECO:0000256" key="6">
    <source>
        <dbReference type="ARBA" id="ARBA00023125"/>
    </source>
</evidence>
<dbReference type="Pfam" id="PF12833">
    <property type="entry name" value="HTH_18"/>
    <property type="match status" value="1"/>
</dbReference>
<keyword evidence="3 8" id="KW-0597">Phosphoprotein</keyword>
<evidence type="ECO:0000256" key="8">
    <source>
        <dbReference type="PROSITE-ProRule" id="PRU00169"/>
    </source>
</evidence>
<dbReference type="Gene3D" id="1.10.10.60">
    <property type="entry name" value="Homeodomain-like"/>
    <property type="match status" value="2"/>
</dbReference>
<dbReference type="InterPro" id="IPR001789">
    <property type="entry name" value="Sig_transdc_resp-reg_receiver"/>
</dbReference>
<dbReference type="PANTHER" id="PTHR42713:SF3">
    <property type="entry name" value="TRANSCRIPTIONAL REGULATORY PROTEIN HPTR"/>
    <property type="match status" value="1"/>
</dbReference>
<evidence type="ECO:0000256" key="4">
    <source>
        <dbReference type="ARBA" id="ARBA00023012"/>
    </source>
</evidence>